<dbReference type="NCBIfam" id="TIGR00571">
    <property type="entry name" value="dam"/>
    <property type="match status" value="1"/>
</dbReference>
<evidence type="ECO:0000256" key="6">
    <source>
        <dbReference type="ARBA" id="ARBA00047942"/>
    </source>
</evidence>
<gene>
    <name evidence="10" type="ORF">B3C1_02780</name>
</gene>
<dbReference type="GO" id="GO:0006298">
    <property type="term" value="P:mismatch repair"/>
    <property type="evidence" value="ECO:0007669"/>
    <property type="project" value="TreeGrafter"/>
</dbReference>
<dbReference type="PRINTS" id="PR00505">
    <property type="entry name" value="D12N6MTFRASE"/>
</dbReference>
<dbReference type="REBASE" id="57384">
    <property type="entry name" value="M.Gxi3C1ORF2780P"/>
</dbReference>
<dbReference type="EC" id="2.1.1.72" evidence="2 8"/>
<keyword evidence="4 8" id="KW-0808">Transferase</keyword>
<dbReference type="PIRSF" id="PIRSF000398">
    <property type="entry name" value="M_m6A_EcoRV"/>
    <property type="match status" value="1"/>
</dbReference>
<dbReference type="InterPro" id="IPR012327">
    <property type="entry name" value="MeTrfase_D12"/>
</dbReference>
<name>K2KIM2_9GAMM</name>
<comment type="caution">
    <text evidence="10">The sequence shown here is derived from an EMBL/GenBank/DDBJ whole genome shotgun (WGS) entry which is preliminary data.</text>
</comment>
<comment type="catalytic activity">
    <reaction evidence="6 8">
        <text>a 2'-deoxyadenosine in DNA + S-adenosyl-L-methionine = an N(6)-methyl-2'-deoxyadenosine in DNA + S-adenosyl-L-homocysteine + H(+)</text>
        <dbReference type="Rhea" id="RHEA:15197"/>
        <dbReference type="Rhea" id="RHEA-COMP:12418"/>
        <dbReference type="Rhea" id="RHEA-COMP:12419"/>
        <dbReference type="ChEBI" id="CHEBI:15378"/>
        <dbReference type="ChEBI" id="CHEBI:57856"/>
        <dbReference type="ChEBI" id="CHEBI:59789"/>
        <dbReference type="ChEBI" id="CHEBI:90615"/>
        <dbReference type="ChEBI" id="CHEBI:90616"/>
        <dbReference type="EC" id="2.1.1.72"/>
    </reaction>
</comment>
<dbReference type="EMBL" id="AMRI01000003">
    <property type="protein sequence ID" value="EKE77095.1"/>
    <property type="molecule type" value="Genomic_DNA"/>
</dbReference>
<dbReference type="GO" id="GO:0009007">
    <property type="term" value="F:site-specific DNA-methyltransferase (adenine-specific) activity"/>
    <property type="evidence" value="ECO:0007669"/>
    <property type="project" value="UniProtKB-UniRule"/>
</dbReference>
<dbReference type="PATRIC" id="fig|745411.4.peg.546"/>
<evidence type="ECO:0000313" key="10">
    <source>
        <dbReference type="EMBL" id="EKE77095.1"/>
    </source>
</evidence>
<keyword evidence="3 8" id="KW-0489">Methyltransferase</keyword>
<dbReference type="Gene3D" id="3.40.50.150">
    <property type="entry name" value="Vaccinia Virus protein VP39"/>
    <property type="match status" value="1"/>
</dbReference>
<dbReference type="eggNOG" id="COG0338">
    <property type="taxonomic scope" value="Bacteria"/>
</dbReference>
<keyword evidence="11" id="KW-1185">Reference proteome</keyword>
<dbReference type="GO" id="GO:0009307">
    <property type="term" value="P:DNA restriction-modification system"/>
    <property type="evidence" value="ECO:0007669"/>
    <property type="project" value="InterPro"/>
</dbReference>
<dbReference type="STRING" id="745411.B3C1_02780"/>
<comment type="similarity">
    <text evidence="1 8">Belongs to the N(4)/N(6)-methyltransferase family.</text>
</comment>
<evidence type="ECO:0000256" key="9">
    <source>
        <dbReference type="SAM" id="MobiDB-lite"/>
    </source>
</evidence>
<dbReference type="PANTHER" id="PTHR30481">
    <property type="entry name" value="DNA ADENINE METHYLASE"/>
    <property type="match status" value="1"/>
</dbReference>
<dbReference type="GO" id="GO:0032259">
    <property type="term" value="P:methylation"/>
    <property type="evidence" value="ECO:0007669"/>
    <property type="project" value="UniProtKB-KW"/>
</dbReference>
<dbReference type="Pfam" id="PF02086">
    <property type="entry name" value="MethyltransfD12"/>
    <property type="match status" value="1"/>
</dbReference>
<evidence type="ECO:0000313" key="11">
    <source>
        <dbReference type="Proteomes" id="UP000006755"/>
    </source>
</evidence>
<evidence type="ECO:0000256" key="1">
    <source>
        <dbReference type="ARBA" id="ARBA00006594"/>
    </source>
</evidence>
<dbReference type="Gene3D" id="1.10.1020.10">
    <property type="entry name" value="Adenine-specific Methyltransferase, Domain 2"/>
    <property type="match status" value="1"/>
</dbReference>
<dbReference type="OrthoDB" id="9805629at2"/>
<dbReference type="Proteomes" id="UP000006755">
    <property type="component" value="Unassembled WGS sequence"/>
</dbReference>
<dbReference type="RefSeq" id="WP_008482764.1">
    <property type="nucleotide sequence ID" value="NZ_AMRI01000003.1"/>
</dbReference>
<evidence type="ECO:0000256" key="3">
    <source>
        <dbReference type="ARBA" id="ARBA00022603"/>
    </source>
</evidence>
<accession>K2KIM2</accession>
<dbReference type="GO" id="GO:0043565">
    <property type="term" value="F:sequence-specific DNA binding"/>
    <property type="evidence" value="ECO:0007669"/>
    <property type="project" value="TreeGrafter"/>
</dbReference>
<dbReference type="InterPro" id="IPR012263">
    <property type="entry name" value="M_m6A_EcoRV"/>
</dbReference>
<dbReference type="InterPro" id="IPR029063">
    <property type="entry name" value="SAM-dependent_MTases_sf"/>
</dbReference>
<dbReference type="InterPro" id="IPR002052">
    <property type="entry name" value="DNA_methylase_N6_adenine_CS"/>
</dbReference>
<organism evidence="10 11">
    <name type="scientific">Gallaecimonas xiamenensis 3-C-1</name>
    <dbReference type="NCBI Taxonomy" id="745411"/>
    <lineage>
        <taxon>Bacteria</taxon>
        <taxon>Pseudomonadati</taxon>
        <taxon>Pseudomonadota</taxon>
        <taxon>Gammaproteobacteria</taxon>
        <taxon>Enterobacterales</taxon>
        <taxon>Gallaecimonadaceae</taxon>
        <taxon>Gallaecimonas</taxon>
    </lineage>
</organism>
<feature type="binding site" evidence="7">
    <location>
        <position position="10"/>
    </location>
    <ligand>
        <name>S-adenosyl-L-methionine</name>
        <dbReference type="ChEBI" id="CHEBI:59789"/>
    </ligand>
</feature>
<feature type="compositionally biased region" description="Polar residues" evidence="9">
    <location>
        <begin position="290"/>
        <end position="300"/>
    </location>
</feature>
<dbReference type="PANTHER" id="PTHR30481:SF3">
    <property type="entry name" value="DNA ADENINE METHYLASE"/>
    <property type="match status" value="1"/>
</dbReference>
<keyword evidence="5 8" id="KW-0949">S-adenosyl-L-methionine</keyword>
<evidence type="ECO:0000256" key="5">
    <source>
        <dbReference type="ARBA" id="ARBA00022691"/>
    </source>
</evidence>
<evidence type="ECO:0000256" key="4">
    <source>
        <dbReference type="ARBA" id="ARBA00022679"/>
    </source>
</evidence>
<sequence>MKKHRAFLKWAGGKYTLVDHIRRHLPQGEVLVEPFVGAGSVFLNSDFDRYVLNDINPDLIALYQHLAKDPLRFTRDARRLFTASHNNQAVYYRLRDEFNASKDSYRRSLLFLYLNRHGYNGLCRYNRKGGFNVPFGSYKAPYFPEDELGFFAEKAKKATFTCQHFVHAMEAAKPSHVVYCDPPYVPLSVTASFTTYASSGFSLDDQATLAKTALASSQRGVSVLISNHDTEHTRWLYRDASLNTVQVKRSISRNGSGRQKVGELLALYQGALVEYPADQQHQADHEQHNTDNASNYVAQG</sequence>
<evidence type="ECO:0000256" key="8">
    <source>
        <dbReference type="RuleBase" id="RU361257"/>
    </source>
</evidence>
<dbReference type="AlphaFoldDB" id="K2KIM2"/>
<feature type="region of interest" description="Disordered" evidence="9">
    <location>
        <begin position="279"/>
        <end position="300"/>
    </location>
</feature>
<reference evidence="10 11" key="1">
    <citation type="journal article" date="2012" name="J. Bacteriol.">
        <title>Genome Sequence of Gallaecimonas xiamenensis Type Strain 3-C-1.</title>
        <authorList>
            <person name="Lai Q."/>
            <person name="Wang L."/>
            <person name="Wang W."/>
            <person name="Shao Z."/>
        </authorList>
    </citation>
    <scope>NUCLEOTIDE SEQUENCE [LARGE SCALE GENOMIC DNA]</scope>
    <source>
        <strain evidence="10 11">3-C-1</strain>
    </source>
</reference>
<feature type="binding site" evidence="7">
    <location>
        <position position="181"/>
    </location>
    <ligand>
        <name>S-adenosyl-L-methionine</name>
        <dbReference type="ChEBI" id="CHEBI:59789"/>
    </ligand>
</feature>
<feature type="binding site" evidence="7">
    <location>
        <position position="54"/>
    </location>
    <ligand>
        <name>S-adenosyl-L-methionine</name>
        <dbReference type="ChEBI" id="CHEBI:59789"/>
    </ligand>
</feature>
<evidence type="ECO:0000256" key="7">
    <source>
        <dbReference type="PIRSR" id="PIRSR000398-1"/>
    </source>
</evidence>
<dbReference type="SUPFAM" id="SSF53335">
    <property type="entry name" value="S-adenosyl-L-methionine-dependent methyltransferases"/>
    <property type="match status" value="1"/>
</dbReference>
<proteinExistence type="inferred from homology"/>
<dbReference type="GO" id="GO:1904047">
    <property type="term" value="F:S-adenosyl-L-methionine binding"/>
    <property type="evidence" value="ECO:0007669"/>
    <property type="project" value="TreeGrafter"/>
</dbReference>
<feature type="binding site" evidence="7">
    <location>
        <position position="14"/>
    </location>
    <ligand>
        <name>S-adenosyl-L-methionine</name>
        <dbReference type="ChEBI" id="CHEBI:59789"/>
    </ligand>
</feature>
<protein>
    <recommendedName>
        <fullName evidence="2 8">Site-specific DNA-methyltransferase (adenine-specific)</fullName>
        <ecNumber evidence="2 8">2.1.1.72</ecNumber>
    </recommendedName>
</protein>
<dbReference type="InterPro" id="IPR023095">
    <property type="entry name" value="Ade_MeTrfase_dom_2"/>
</dbReference>
<dbReference type="PROSITE" id="PS00092">
    <property type="entry name" value="N6_MTASE"/>
    <property type="match status" value="1"/>
</dbReference>
<evidence type="ECO:0000256" key="2">
    <source>
        <dbReference type="ARBA" id="ARBA00011900"/>
    </source>
</evidence>